<accession>A0AAI9Y218</accession>
<evidence type="ECO:0000313" key="2">
    <source>
        <dbReference type="Proteomes" id="UP001239213"/>
    </source>
</evidence>
<organism evidence="1 2">
    <name type="scientific">Colletotrichum cuscutae</name>
    <dbReference type="NCBI Taxonomy" id="1209917"/>
    <lineage>
        <taxon>Eukaryota</taxon>
        <taxon>Fungi</taxon>
        <taxon>Dikarya</taxon>
        <taxon>Ascomycota</taxon>
        <taxon>Pezizomycotina</taxon>
        <taxon>Sordariomycetes</taxon>
        <taxon>Hypocreomycetidae</taxon>
        <taxon>Glomerellales</taxon>
        <taxon>Glomerellaceae</taxon>
        <taxon>Colletotrichum</taxon>
        <taxon>Colletotrichum acutatum species complex</taxon>
    </lineage>
</organism>
<dbReference type="EMBL" id="MPDP01000255">
    <property type="protein sequence ID" value="KAK1467875.1"/>
    <property type="molecule type" value="Genomic_DNA"/>
</dbReference>
<comment type="caution">
    <text evidence="1">The sequence shown here is derived from an EMBL/GenBank/DDBJ whole genome shotgun (WGS) entry which is preliminary data.</text>
</comment>
<proteinExistence type="predicted"/>
<dbReference type="AlphaFoldDB" id="A0AAI9Y218"/>
<keyword evidence="2" id="KW-1185">Reference proteome</keyword>
<gene>
    <name evidence="1" type="ORF">CCUS01_06832</name>
</gene>
<dbReference type="Proteomes" id="UP001239213">
    <property type="component" value="Unassembled WGS sequence"/>
</dbReference>
<sequence>MIRCSPRLHLTYSGRSTLRPPKPVSPPMHMRSPRLYPLSYWSSHPLSLLVRSYYTLAPTDGHTTRLGLCGRIADWPF</sequence>
<reference evidence="1" key="1">
    <citation type="submission" date="2016-11" db="EMBL/GenBank/DDBJ databases">
        <title>The genome sequence of Colletotrichum cuscutae.</title>
        <authorList>
            <person name="Baroncelli R."/>
        </authorList>
    </citation>
    <scope>NUCLEOTIDE SEQUENCE</scope>
    <source>
        <strain evidence="1">IMI 304802</strain>
    </source>
</reference>
<name>A0AAI9Y218_9PEZI</name>
<protein>
    <submittedName>
        <fullName evidence="1">Uncharacterized protein</fullName>
    </submittedName>
</protein>
<evidence type="ECO:0000313" key="1">
    <source>
        <dbReference type="EMBL" id="KAK1467875.1"/>
    </source>
</evidence>